<dbReference type="RefSeq" id="XP_067804148.1">
    <property type="nucleotide sequence ID" value="XM_067945357.1"/>
</dbReference>
<dbReference type="Gene3D" id="3.40.390.30">
    <property type="entry name" value="Metalloproteases ('zincins'), catalytic domain"/>
    <property type="match status" value="1"/>
</dbReference>
<dbReference type="KEGG" id="bdw:94334603"/>
<evidence type="ECO:0000256" key="1">
    <source>
        <dbReference type="ARBA" id="ARBA00001947"/>
    </source>
</evidence>
<dbReference type="InterPro" id="IPR002036">
    <property type="entry name" value="YbeY"/>
</dbReference>
<feature type="region of interest" description="Disordered" evidence="8">
    <location>
        <begin position="1"/>
        <end position="20"/>
    </location>
</feature>
<evidence type="ECO:0000256" key="4">
    <source>
        <dbReference type="ARBA" id="ARBA00022723"/>
    </source>
</evidence>
<dbReference type="InterPro" id="IPR020549">
    <property type="entry name" value="YbeY_CS"/>
</dbReference>
<dbReference type="GO" id="GO:0004222">
    <property type="term" value="F:metalloendopeptidase activity"/>
    <property type="evidence" value="ECO:0007669"/>
    <property type="project" value="InterPro"/>
</dbReference>
<dbReference type="HAMAP" id="MF_00009">
    <property type="entry name" value="Endoribonucl_YbeY"/>
    <property type="match status" value="1"/>
</dbReference>
<protein>
    <submittedName>
        <fullName evidence="9">Bifunctional Modulator of levamisole receptor-1/Endoribonuclease YbeY/Metalloprotease catalytic domain superfamily</fullName>
    </submittedName>
</protein>
<evidence type="ECO:0000256" key="6">
    <source>
        <dbReference type="ARBA" id="ARBA00022801"/>
    </source>
</evidence>
<keyword evidence="7" id="KW-0862">Zinc</keyword>
<dbReference type="Proteomes" id="UP001214638">
    <property type="component" value="Unassembled WGS sequence"/>
</dbReference>
<comment type="cofactor">
    <cofactor evidence="1">
        <name>Zn(2+)</name>
        <dbReference type="ChEBI" id="CHEBI:29105"/>
    </cofactor>
</comment>
<evidence type="ECO:0000256" key="8">
    <source>
        <dbReference type="SAM" id="MobiDB-lite"/>
    </source>
</evidence>
<keyword evidence="3" id="KW-0540">Nuclease</keyword>
<dbReference type="AlphaFoldDB" id="A0AAD9UPT0"/>
<dbReference type="GeneID" id="94334603"/>
<evidence type="ECO:0000256" key="7">
    <source>
        <dbReference type="ARBA" id="ARBA00022833"/>
    </source>
</evidence>
<dbReference type="GO" id="GO:0005892">
    <property type="term" value="C:acetylcholine-gated channel complex"/>
    <property type="evidence" value="ECO:0007669"/>
    <property type="project" value="InterPro"/>
</dbReference>
<dbReference type="InterPro" id="IPR033438">
    <property type="entry name" value="MOLO1"/>
</dbReference>
<organism evidence="9 10">
    <name type="scientific">Babesia duncani</name>
    <dbReference type="NCBI Taxonomy" id="323732"/>
    <lineage>
        <taxon>Eukaryota</taxon>
        <taxon>Sar</taxon>
        <taxon>Alveolata</taxon>
        <taxon>Apicomplexa</taxon>
        <taxon>Aconoidasida</taxon>
        <taxon>Piroplasmida</taxon>
        <taxon>Babesiidae</taxon>
        <taxon>Babesia</taxon>
    </lineage>
</organism>
<dbReference type="Gene3D" id="3.10.310.50">
    <property type="match status" value="1"/>
</dbReference>
<evidence type="ECO:0000256" key="3">
    <source>
        <dbReference type="ARBA" id="ARBA00022722"/>
    </source>
</evidence>
<sequence length="469" mass="54470">MLELGSSPDLSQLLPEEEPPNLWDYTEPLVTQATTLENFPNPLTNPKDCNRIHVRQSYICDPDRILSELEADRIDEILSVQRQKSIHYCESLGQVPFQLGVALINWLPKEDMNTLADELLNRWKLSHDKCDDGILMLFVIHHKEMVMKWNKSVEPFINAKVASSIYPICRHLMANEKLSIAIDECTSFVIKRITGVILPTQETPQKYISDPGYRYHYWNWLRHDYNLSIQRSIAFVVIPVVLLTLVYGFNLNHSLKHTISFVKPTSISTHSATLASVVPKFINSNGIYITNNQNEFHVSVEILHETIQLYRNELDLNDFMVDVHIEDTEDMRKLNLETRGKDSPTDILSYPEYTKYIRKDFWNNRTLFMSGEYKHMGEIYLCPAYINEIMQKDLEMNVDAPERAKRGGISERIVSIDNLNLRICYLIAHGLLHLLGYDHIKNEDYQEMLIEEDRLLDLLINSGIPHKLV</sequence>
<reference evidence="9" key="1">
    <citation type="journal article" date="2023" name="Nat. Microbiol.">
        <title>Babesia duncani multi-omics identifies virulence factors and drug targets.</title>
        <authorList>
            <person name="Singh P."/>
            <person name="Lonardi S."/>
            <person name="Liang Q."/>
            <person name="Vydyam P."/>
            <person name="Khabirova E."/>
            <person name="Fang T."/>
            <person name="Gihaz S."/>
            <person name="Thekkiniath J."/>
            <person name="Munshi M."/>
            <person name="Abel S."/>
            <person name="Ciampossin L."/>
            <person name="Batugedara G."/>
            <person name="Gupta M."/>
            <person name="Lu X.M."/>
            <person name="Lenz T."/>
            <person name="Chakravarty S."/>
            <person name="Cornillot E."/>
            <person name="Hu Y."/>
            <person name="Ma W."/>
            <person name="Gonzalez L.M."/>
            <person name="Sanchez S."/>
            <person name="Estrada K."/>
            <person name="Sanchez-Flores A."/>
            <person name="Montero E."/>
            <person name="Harb O.S."/>
            <person name="Le Roch K.G."/>
            <person name="Mamoun C.B."/>
        </authorList>
    </citation>
    <scope>NUCLEOTIDE SEQUENCE</scope>
    <source>
        <strain evidence="9">WA1</strain>
    </source>
</reference>
<dbReference type="GO" id="GO:0046872">
    <property type="term" value="F:metal ion binding"/>
    <property type="evidence" value="ECO:0007669"/>
    <property type="project" value="UniProtKB-KW"/>
</dbReference>
<dbReference type="Pfam" id="PF17175">
    <property type="entry name" value="MOLO1"/>
    <property type="match status" value="1"/>
</dbReference>
<dbReference type="PANTHER" id="PTHR33748:SF5">
    <property type="entry name" value="GROUND-LIKE DOMAIN-CONTAINING PROTEIN"/>
    <property type="match status" value="1"/>
</dbReference>
<dbReference type="InterPro" id="IPR023091">
    <property type="entry name" value="MetalPrtase_cat_dom_sf_prd"/>
</dbReference>
<keyword evidence="9" id="KW-0675">Receptor</keyword>
<dbReference type="PANTHER" id="PTHR33748">
    <property type="entry name" value="PROTEIN CBG04600"/>
    <property type="match status" value="1"/>
</dbReference>
<dbReference type="Pfam" id="PF02130">
    <property type="entry name" value="YbeY"/>
    <property type="match status" value="2"/>
</dbReference>
<dbReference type="EMBL" id="JALLKP010000001">
    <property type="protein sequence ID" value="KAK2197306.1"/>
    <property type="molecule type" value="Genomic_DNA"/>
</dbReference>
<keyword evidence="4" id="KW-0479">Metal-binding</keyword>
<dbReference type="GO" id="GO:0004519">
    <property type="term" value="F:endonuclease activity"/>
    <property type="evidence" value="ECO:0007669"/>
    <property type="project" value="UniProtKB-KW"/>
</dbReference>
<evidence type="ECO:0000313" key="10">
    <source>
        <dbReference type="Proteomes" id="UP001214638"/>
    </source>
</evidence>
<evidence type="ECO:0000256" key="2">
    <source>
        <dbReference type="ARBA" id="ARBA00010875"/>
    </source>
</evidence>
<dbReference type="PROSITE" id="PS01306">
    <property type="entry name" value="UPF0054"/>
    <property type="match status" value="1"/>
</dbReference>
<comment type="similarity">
    <text evidence="2">Belongs to the endoribonuclease YbeY family.</text>
</comment>
<gene>
    <name evidence="9" type="ORF">BdWA1_000305</name>
</gene>
<proteinExistence type="inferred from homology"/>
<keyword evidence="5" id="KW-0255">Endonuclease</keyword>
<evidence type="ECO:0000313" key="9">
    <source>
        <dbReference type="EMBL" id="KAK2197306.1"/>
    </source>
</evidence>
<evidence type="ECO:0000256" key="5">
    <source>
        <dbReference type="ARBA" id="ARBA00022759"/>
    </source>
</evidence>
<comment type="caution">
    <text evidence="9">The sequence shown here is derived from an EMBL/GenBank/DDBJ whole genome shotgun (WGS) entry which is preliminary data.</text>
</comment>
<dbReference type="GO" id="GO:0006364">
    <property type="term" value="P:rRNA processing"/>
    <property type="evidence" value="ECO:0007669"/>
    <property type="project" value="InterPro"/>
</dbReference>
<keyword evidence="10" id="KW-1185">Reference proteome</keyword>
<keyword evidence="6" id="KW-0378">Hydrolase</keyword>
<accession>A0AAD9UPT0</accession>
<name>A0AAD9UPT0_9APIC</name>
<dbReference type="SUPFAM" id="SSF55486">
    <property type="entry name" value="Metalloproteases ('zincins'), catalytic domain"/>
    <property type="match status" value="1"/>
</dbReference>